<keyword evidence="1" id="KW-0812">Transmembrane</keyword>
<gene>
    <name evidence="2" type="ORF">DLJ82_1835</name>
</gene>
<organism evidence="2 3">
    <name type="scientific">Rhizobium leguminosarum</name>
    <dbReference type="NCBI Taxonomy" id="384"/>
    <lineage>
        <taxon>Bacteria</taxon>
        <taxon>Pseudomonadati</taxon>
        <taxon>Pseudomonadota</taxon>
        <taxon>Alphaproteobacteria</taxon>
        <taxon>Hyphomicrobiales</taxon>
        <taxon>Rhizobiaceae</taxon>
        <taxon>Rhizobium/Agrobacterium group</taxon>
        <taxon>Rhizobium</taxon>
    </lineage>
</organism>
<feature type="transmembrane region" description="Helical" evidence="1">
    <location>
        <begin position="28"/>
        <end position="49"/>
    </location>
</feature>
<reference evidence="2 3" key="1">
    <citation type="submission" date="2018-07" db="EMBL/GenBank/DDBJ databases">
        <title>Rhizobium leguminosarum strain:ATCC 14479 Genome sequencing and assembly.</title>
        <authorList>
            <person name="Chakraborty R."/>
        </authorList>
    </citation>
    <scope>NUCLEOTIDE SEQUENCE [LARGE SCALE GENOMIC DNA]</scope>
    <source>
        <strain evidence="2 3">ATCC 14479</strain>
    </source>
</reference>
<sequence length="51" mass="5778">MDSLLLFLGDILSNLLSGNSSKSVFMRWVERTVVAVVIMLITLVLFQMFDN</sequence>
<name>A0A2Z4YDU7_RHILE</name>
<dbReference type="EMBL" id="CP030760">
    <property type="protein sequence ID" value="AXA39436.1"/>
    <property type="molecule type" value="Genomic_DNA"/>
</dbReference>
<dbReference type="RefSeq" id="WP_204361360.1">
    <property type="nucleotide sequence ID" value="NZ_CP030760.1"/>
</dbReference>
<protein>
    <submittedName>
        <fullName evidence="2">Uncharacterized protein</fullName>
    </submittedName>
</protein>
<keyword evidence="1" id="KW-0472">Membrane</keyword>
<evidence type="ECO:0000256" key="1">
    <source>
        <dbReference type="SAM" id="Phobius"/>
    </source>
</evidence>
<evidence type="ECO:0000313" key="2">
    <source>
        <dbReference type="EMBL" id="AXA39436.1"/>
    </source>
</evidence>
<evidence type="ECO:0000313" key="3">
    <source>
        <dbReference type="Proteomes" id="UP000251166"/>
    </source>
</evidence>
<proteinExistence type="predicted"/>
<dbReference type="AlphaFoldDB" id="A0A2Z4YDU7"/>
<accession>A0A2Z4YDU7</accession>
<dbReference type="Proteomes" id="UP000251166">
    <property type="component" value="Chromosome"/>
</dbReference>
<keyword evidence="1" id="KW-1133">Transmembrane helix</keyword>